<reference evidence="2" key="1">
    <citation type="journal article" date="2019" name="Int. J. Syst. Evol. Microbiol.">
        <title>The Global Catalogue of Microorganisms (GCM) 10K type strain sequencing project: providing services to taxonomists for standard genome sequencing and annotation.</title>
        <authorList>
            <consortium name="The Broad Institute Genomics Platform"/>
            <consortium name="The Broad Institute Genome Sequencing Center for Infectious Disease"/>
            <person name="Wu L."/>
            <person name="Ma J."/>
        </authorList>
    </citation>
    <scope>NUCLEOTIDE SEQUENCE [LARGE SCALE GENOMIC DNA]</scope>
    <source>
        <strain evidence="2">JCM 15309</strain>
    </source>
</reference>
<name>A0ABP5CQP4_9ACTN</name>
<organism evidence="1 2">
    <name type="scientific">Nocardioides panacihumi</name>
    <dbReference type="NCBI Taxonomy" id="400774"/>
    <lineage>
        <taxon>Bacteria</taxon>
        <taxon>Bacillati</taxon>
        <taxon>Actinomycetota</taxon>
        <taxon>Actinomycetes</taxon>
        <taxon>Propionibacteriales</taxon>
        <taxon>Nocardioidaceae</taxon>
        <taxon>Nocardioides</taxon>
    </lineage>
</organism>
<sequence>MADMPLPDADDLVAAQLSPCVGGLVRTWTESGTRLWSVPDDAALAAVQGTGVLARAPRAEGRFRETALLHEESATLFLQTSSPDGVTTSVQLAPAGPARPEAREDFARVINQAVRHVAATFEYLVIEVGGWDAPLEPYAFFALHVDDDGRQLSTVEVSPVPRGSELWQPHIQPGAPGAVVSAPVSAEAIDGATFYLADAVSGLDLLPWDVAFTFGVREA</sequence>
<dbReference type="RefSeq" id="WP_344045959.1">
    <property type="nucleotide sequence ID" value="NZ_BAAAPB010000003.1"/>
</dbReference>
<gene>
    <name evidence="1" type="ORF">GCM10009798_29180</name>
</gene>
<dbReference type="Proteomes" id="UP001500571">
    <property type="component" value="Unassembled WGS sequence"/>
</dbReference>
<dbReference type="EMBL" id="BAAAPB010000003">
    <property type="protein sequence ID" value="GAA1967010.1"/>
    <property type="molecule type" value="Genomic_DNA"/>
</dbReference>
<keyword evidence="2" id="KW-1185">Reference proteome</keyword>
<protein>
    <submittedName>
        <fullName evidence="1">Uncharacterized protein</fullName>
    </submittedName>
</protein>
<accession>A0ABP5CQP4</accession>
<evidence type="ECO:0000313" key="2">
    <source>
        <dbReference type="Proteomes" id="UP001500571"/>
    </source>
</evidence>
<evidence type="ECO:0000313" key="1">
    <source>
        <dbReference type="EMBL" id="GAA1967010.1"/>
    </source>
</evidence>
<proteinExistence type="predicted"/>
<comment type="caution">
    <text evidence="1">The sequence shown here is derived from an EMBL/GenBank/DDBJ whole genome shotgun (WGS) entry which is preliminary data.</text>
</comment>